<dbReference type="EMBL" id="CAJOBJ010055521">
    <property type="protein sequence ID" value="CAF4394122.1"/>
    <property type="molecule type" value="Genomic_DNA"/>
</dbReference>
<dbReference type="Proteomes" id="UP000676336">
    <property type="component" value="Unassembled WGS sequence"/>
</dbReference>
<feature type="binding site" evidence="1">
    <location>
        <position position="32"/>
    </location>
    <ligand>
        <name>Zn(2+)</name>
        <dbReference type="ChEBI" id="CHEBI:29105"/>
        <note>catalytic</note>
    </ligand>
</feature>
<sequence>GGMENPCMNFLTPTLLAGDRSLISTIVHEMTHSWTGYSFA</sequence>
<evidence type="ECO:0000313" key="3">
    <source>
        <dbReference type="EMBL" id="CAF4264950.1"/>
    </source>
</evidence>
<keyword evidence="1" id="KW-0479">Metal-binding</keyword>
<comment type="caution">
    <text evidence="4">The sequence shown here is derived from an EMBL/GenBank/DDBJ whole genome shotgun (WGS) entry which is preliminary data.</text>
</comment>
<dbReference type="SUPFAM" id="SSF55486">
    <property type="entry name" value="Metalloproteases ('zincins'), catalytic domain"/>
    <property type="match status" value="1"/>
</dbReference>
<evidence type="ECO:0000313" key="6">
    <source>
        <dbReference type="Proteomes" id="UP000676336"/>
    </source>
</evidence>
<protein>
    <recommendedName>
        <fullName evidence="2">Peptidase M1 membrane alanine aminopeptidase domain-containing protein</fullName>
    </recommendedName>
</protein>
<comment type="cofactor">
    <cofactor evidence="1">
        <name>Zn(2+)</name>
        <dbReference type="ChEBI" id="CHEBI:29105"/>
    </cofactor>
    <text evidence="1">Binds 1 zinc ion per subunit.</text>
</comment>
<dbReference type="PANTHER" id="PTHR45726">
    <property type="entry name" value="LEUKOTRIENE A-4 HYDROLASE"/>
    <property type="match status" value="1"/>
</dbReference>
<dbReference type="GO" id="GO:0008270">
    <property type="term" value="F:zinc ion binding"/>
    <property type="evidence" value="ECO:0007669"/>
    <property type="project" value="InterPro"/>
</dbReference>
<dbReference type="InterPro" id="IPR014782">
    <property type="entry name" value="Peptidase_M1_dom"/>
</dbReference>
<evidence type="ECO:0000259" key="2">
    <source>
        <dbReference type="Pfam" id="PF01433"/>
    </source>
</evidence>
<dbReference type="Gene3D" id="3.30.2010.30">
    <property type="match status" value="1"/>
</dbReference>
<feature type="domain" description="Peptidase M1 membrane alanine aminopeptidase" evidence="2">
    <location>
        <begin position="1"/>
        <end position="36"/>
    </location>
</feature>
<gene>
    <name evidence="3" type="ORF">BYL167_LOCUS26086</name>
    <name evidence="5" type="ORF">GIL414_LOCUS29870</name>
    <name evidence="4" type="ORF">SMN809_LOCUS29399</name>
</gene>
<dbReference type="GO" id="GO:0043171">
    <property type="term" value="P:peptide catabolic process"/>
    <property type="evidence" value="ECO:0007669"/>
    <property type="project" value="TreeGrafter"/>
</dbReference>
<dbReference type="InterPro" id="IPR034015">
    <property type="entry name" value="M1_LTA4H"/>
</dbReference>
<feature type="non-terminal residue" evidence="4">
    <location>
        <position position="1"/>
    </location>
</feature>
<accession>A0A8S2V2V5</accession>
<dbReference type="GO" id="GO:0004177">
    <property type="term" value="F:aminopeptidase activity"/>
    <property type="evidence" value="ECO:0007669"/>
    <property type="project" value="TreeGrafter"/>
</dbReference>
<dbReference type="GO" id="GO:0005829">
    <property type="term" value="C:cytosol"/>
    <property type="evidence" value="ECO:0007669"/>
    <property type="project" value="TreeGrafter"/>
</dbReference>
<reference evidence="4" key="1">
    <citation type="submission" date="2021-02" db="EMBL/GenBank/DDBJ databases">
        <authorList>
            <person name="Nowell W R."/>
        </authorList>
    </citation>
    <scope>NUCLEOTIDE SEQUENCE</scope>
</reference>
<dbReference type="EMBL" id="CAJOBI010052112">
    <property type="protein sequence ID" value="CAF4377034.1"/>
    <property type="molecule type" value="Genomic_DNA"/>
</dbReference>
<dbReference type="Proteomes" id="UP000681720">
    <property type="component" value="Unassembled WGS sequence"/>
</dbReference>
<dbReference type="GO" id="GO:0004301">
    <property type="term" value="F:epoxide hydrolase activity"/>
    <property type="evidence" value="ECO:0007669"/>
    <property type="project" value="TreeGrafter"/>
</dbReference>
<dbReference type="EMBL" id="CAJOBH010028698">
    <property type="protein sequence ID" value="CAF4264950.1"/>
    <property type="molecule type" value="Genomic_DNA"/>
</dbReference>
<organism evidence="4 6">
    <name type="scientific">Rotaria magnacalcarata</name>
    <dbReference type="NCBI Taxonomy" id="392030"/>
    <lineage>
        <taxon>Eukaryota</taxon>
        <taxon>Metazoa</taxon>
        <taxon>Spiralia</taxon>
        <taxon>Gnathifera</taxon>
        <taxon>Rotifera</taxon>
        <taxon>Eurotatoria</taxon>
        <taxon>Bdelloidea</taxon>
        <taxon>Philodinida</taxon>
        <taxon>Philodinidae</taxon>
        <taxon>Rotaria</taxon>
    </lineage>
</organism>
<proteinExistence type="predicted"/>
<evidence type="ECO:0000313" key="5">
    <source>
        <dbReference type="EMBL" id="CAF4394122.1"/>
    </source>
</evidence>
<dbReference type="AlphaFoldDB" id="A0A8S2V2V5"/>
<name>A0A8S2V2V5_9BILA</name>
<dbReference type="GO" id="GO:0008237">
    <property type="term" value="F:metallopeptidase activity"/>
    <property type="evidence" value="ECO:0007669"/>
    <property type="project" value="InterPro"/>
</dbReference>
<dbReference type="Pfam" id="PF01433">
    <property type="entry name" value="Peptidase_M1"/>
    <property type="match status" value="1"/>
</dbReference>
<dbReference type="Proteomes" id="UP000681967">
    <property type="component" value="Unassembled WGS sequence"/>
</dbReference>
<evidence type="ECO:0000256" key="1">
    <source>
        <dbReference type="PIRSR" id="PIRSR634015-3"/>
    </source>
</evidence>
<feature type="binding site" evidence="1">
    <location>
        <position position="28"/>
    </location>
    <ligand>
        <name>Zn(2+)</name>
        <dbReference type="ChEBI" id="CHEBI:29105"/>
        <note>catalytic</note>
    </ligand>
</feature>
<dbReference type="PANTHER" id="PTHR45726:SF3">
    <property type="entry name" value="LEUKOTRIENE A-4 HYDROLASE"/>
    <property type="match status" value="1"/>
</dbReference>
<keyword evidence="1" id="KW-0862">Zinc</keyword>
<evidence type="ECO:0000313" key="4">
    <source>
        <dbReference type="EMBL" id="CAF4377034.1"/>
    </source>
</evidence>